<dbReference type="InterPro" id="IPR010869">
    <property type="entry name" value="DUF1501"/>
</dbReference>
<sequence length="499" mass="53651">MGLLRSGVAHANTTDTPSKLCVIYVPGGFRPQYHFWPMADEDVEHCVPEPGGFAGEPTYFRKESLVDLGPANGNFKPIRVWRSWDPANPANRTGFSPMMYGFQHFDLAGQMAVLHGVDQGTADHNSAFVSAMCGVASPDFRAPAFHSVFANHVHGRYASTRPLPFVTVTTDRGIPVAQGLPSHAAPVKVPSVEALGPQMSDDPMLNGWWDKLNVRRPAPELDVRGGDLGSMLSATALETHTIKQPGKLLGRSTQKVDGFLEGLHGSLRSVSRVLAADVVSVLENQKGIDALTMKPSYMANYGLGPFGYTFGNANFHMTQMEPRLDMALRLLKSDLTSAVHVAFPLDFDTHSGLGHAFSCAHGRAQMDVVARFLGELKATAAPGLPGKTLLDDTLVVVLSEFGRSWASKGSTGFNLPDDHHPYTSVLFAGGGVAGNRSIGTYDRRGLGLATDIIEENGQPSSRVPRSADVAATAMRMMGLDLHEFFIPGGYGEVVGLRKT</sequence>
<dbReference type="AlphaFoldDB" id="A0A2W5T990"/>
<reference evidence="1 2" key="1">
    <citation type="submission" date="2017-08" db="EMBL/GenBank/DDBJ databases">
        <title>Infants hospitalized years apart are colonized by the same room-sourced microbial strains.</title>
        <authorList>
            <person name="Brooks B."/>
            <person name="Olm M.R."/>
            <person name="Firek B.A."/>
            <person name="Baker R."/>
            <person name="Thomas B.C."/>
            <person name="Morowitz M.J."/>
            <person name="Banfield J.F."/>
        </authorList>
    </citation>
    <scope>NUCLEOTIDE SEQUENCE [LARGE SCALE GENOMIC DNA]</scope>
    <source>
        <strain evidence="1">S2_003_000_R2_14</strain>
    </source>
</reference>
<comment type="caution">
    <text evidence="1">The sequence shown here is derived from an EMBL/GenBank/DDBJ whole genome shotgun (WGS) entry which is preliminary data.</text>
</comment>
<dbReference type="SUPFAM" id="SSF53649">
    <property type="entry name" value="Alkaline phosphatase-like"/>
    <property type="match status" value="1"/>
</dbReference>
<dbReference type="EMBL" id="QFQP01000013">
    <property type="protein sequence ID" value="PZR12079.1"/>
    <property type="molecule type" value="Genomic_DNA"/>
</dbReference>
<name>A0A2W5T990_9BACT</name>
<protein>
    <recommendedName>
        <fullName evidence="3">DUF1501 domain-containing protein</fullName>
    </recommendedName>
</protein>
<dbReference type="Proteomes" id="UP000249061">
    <property type="component" value="Unassembled WGS sequence"/>
</dbReference>
<evidence type="ECO:0000313" key="2">
    <source>
        <dbReference type="Proteomes" id="UP000249061"/>
    </source>
</evidence>
<dbReference type="Pfam" id="PF07394">
    <property type="entry name" value="DUF1501"/>
    <property type="match status" value="1"/>
</dbReference>
<dbReference type="InterPro" id="IPR017850">
    <property type="entry name" value="Alkaline_phosphatase_core_sf"/>
</dbReference>
<evidence type="ECO:0000313" key="1">
    <source>
        <dbReference type="EMBL" id="PZR12079.1"/>
    </source>
</evidence>
<organism evidence="1 2">
    <name type="scientific">Archangium gephyra</name>
    <dbReference type="NCBI Taxonomy" id="48"/>
    <lineage>
        <taxon>Bacteria</taxon>
        <taxon>Pseudomonadati</taxon>
        <taxon>Myxococcota</taxon>
        <taxon>Myxococcia</taxon>
        <taxon>Myxococcales</taxon>
        <taxon>Cystobacterineae</taxon>
        <taxon>Archangiaceae</taxon>
        <taxon>Archangium</taxon>
    </lineage>
</organism>
<evidence type="ECO:0008006" key="3">
    <source>
        <dbReference type="Google" id="ProtNLM"/>
    </source>
</evidence>
<accession>A0A2W5T990</accession>
<proteinExistence type="predicted"/>
<gene>
    <name evidence="1" type="ORF">DI536_16955</name>
</gene>